<comment type="caution">
    <text evidence="7">The sequence shown here is derived from an EMBL/GenBank/DDBJ whole genome shotgun (WGS) entry which is preliminary data.</text>
</comment>
<dbReference type="Pfam" id="PF06146">
    <property type="entry name" value="PsiE"/>
    <property type="match status" value="1"/>
</dbReference>
<dbReference type="EMBL" id="JBHUIY010000006">
    <property type="protein sequence ID" value="MFD2233096.1"/>
    <property type="molecule type" value="Genomic_DNA"/>
</dbReference>
<comment type="subcellular location">
    <subcellularLocation>
        <location evidence="1">Cell membrane</location>
        <topology evidence="1">Multi-pass membrane protein</topology>
    </subcellularLocation>
</comment>
<gene>
    <name evidence="7" type="ORF">ACFSNB_04700</name>
</gene>
<evidence type="ECO:0000256" key="3">
    <source>
        <dbReference type="ARBA" id="ARBA00022692"/>
    </source>
</evidence>
<keyword evidence="8" id="KW-1185">Reference proteome</keyword>
<reference evidence="8" key="1">
    <citation type="journal article" date="2019" name="Int. J. Syst. Evol. Microbiol.">
        <title>The Global Catalogue of Microorganisms (GCM) 10K type strain sequencing project: providing services to taxonomists for standard genome sequencing and annotation.</title>
        <authorList>
            <consortium name="The Broad Institute Genomics Platform"/>
            <consortium name="The Broad Institute Genome Sequencing Center for Infectious Disease"/>
            <person name="Wu L."/>
            <person name="Ma J."/>
        </authorList>
    </citation>
    <scope>NUCLEOTIDE SEQUENCE [LARGE SCALE GENOMIC DNA]</scope>
    <source>
        <strain evidence="8">KCTC 15012</strain>
    </source>
</reference>
<evidence type="ECO:0000256" key="6">
    <source>
        <dbReference type="SAM" id="Phobius"/>
    </source>
</evidence>
<keyword evidence="4 6" id="KW-1133">Transmembrane helix</keyword>
<dbReference type="RefSeq" id="WP_377314880.1">
    <property type="nucleotide sequence ID" value="NZ_JBHUIY010000006.1"/>
</dbReference>
<organism evidence="7 8">
    <name type="scientific">Phaeospirillum tilakii</name>
    <dbReference type="NCBI Taxonomy" id="741673"/>
    <lineage>
        <taxon>Bacteria</taxon>
        <taxon>Pseudomonadati</taxon>
        <taxon>Pseudomonadota</taxon>
        <taxon>Alphaproteobacteria</taxon>
        <taxon>Rhodospirillales</taxon>
        <taxon>Rhodospirillaceae</taxon>
        <taxon>Phaeospirillum</taxon>
    </lineage>
</organism>
<dbReference type="InterPro" id="IPR020948">
    <property type="entry name" value="P_starv_induced_PsiE-like"/>
</dbReference>
<proteinExistence type="predicted"/>
<keyword evidence="5 6" id="KW-0472">Membrane</keyword>
<evidence type="ECO:0000313" key="7">
    <source>
        <dbReference type="EMBL" id="MFD2233096.1"/>
    </source>
</evidence>
<keyword evidence="2" id="KW-1003">Cell membrane</keyword>
<keyword evidence="3 6" id="KW-0812">Transmembrane</keyword>
<accession>A0ABW5C8P5</accession>
<feature type="transmembrane region" description="Helical" evidence="6">
    <location>
        <begin position="27"/>
        <end position="52"/>
    </location>
</feature>
<protein>
    <submittedName>
        <fullName evidence="7">Phosphate-starvation-inducible PsiE family protein</fullName>
    </submittedName>
</protein>
<evidence type="ECO:0000256" key="4">
    <source>
        <dbReference type="ARBA" id="ARBA00022989"/>
    </source>
</evidence>
<dbReference type="Proteomes" id="UP001597296">
    <property type="component" value="Unassembled WGS sequence"/>
</dbReference>
<evidence type="ECO:0000256" key="2">
    <source>
        <dbReference type="ARBA" id="ARBA00022475"/>
    </source>
</evidence>
<feature type="transmembrane region" description="Helical" evidence="6">
    <location>
        <begin position="132"/>
        <end position="158"/>
    </location>
</feature>
<sequence length="170" mass="18408">MTPPDHAPPATPLVALATRAFHRLETIAYIVLGLMLAVAILIGIGTAGQALFGAVAEFGQVEHLIVAIDRLLFVLMIVEILHTVRESFRSGSLVAEPFLVVGLIASIRRILSITLQSSQVTEGGKWTPEHQAYLQSTMIELVILGGLILVMVVSICFLKYSRRRDQPPGG</sequence>
<evidence type="ECO:0000313" key="8">
    <source>
        <dbReference type="Proteomes" id="UP001597296"/>
    </source>
</evidence>
<evidence type="ECO:0000256" key="5">
    <source>
        <dbReference type="ARBA" id="ARBA00023136"/>
    </source>
</evidence>
<evidence type="ECO:0000256" key="1">
    <source>
        <dbReference type="ARBA" id="ARBA00004651"/>
    </source>
</evidence>
<name>A0ABW5C8P5_9PROT</name>